<name>A0AAD4BQ69_BOLED</name>
<evidence type="ECO:0000256" key="1">
    <source>
        <dbReference type="SAM" id="Phobius"/>
    </source>
</evidence>
<organism evidence="2 3">
    <name type="scientific">Boletus edulis BED1</name>
    <dbReference type="NCBI Taxonomy" id="1328754"/>
    <lineage>
        <taxon>Eukaryota</taxon>
        <taxon>Fungi</taxon>
        <taxon>Dikarya</taxon>
        <taxon>Basidiomycota</taxon>
        <taxon>Agaricomycotina</taxon>
        <taxon>Agaricomycetes</taxon>
        <taxon>Agaricomycetidae</taxon>
        <taxon>Boletales</taxon>
        <taxon>Boletineae</taxon>
        <taxon>Boletaceae</taxon>
        <taxon>Boletoideae</taxon>
        <taxon>Boletus</taxon>
    </lineage>
</organism>
<reference evidence="2" key="1">
    <citation type="submission" date="2019-10" db="EMBL/GenBank/DDBJ databases">
        <authorList>
            <consortium name="DOE Joint Genome Institute"/>
            <person name="Kuo A."/>
            <person name="Miyauchi S."/>
            <person name="Kiss E."/>
            <person name="Drula E."/>
            <person name="Kohler A."/>
            <person name="Sanchez-Garcia M."/>
            <person name="Andreopoulos B."/>
            <person name="Barry K.W."/>
            <person name="Bonito G."/>
            <person name="Buee M."/>
            <person name="Carver A."/>
            <person name="Chen C."/>
            <person name="Cichocki N."/>
            <person name="Clum A."/>
            <person name="Culley D."/>
            <person name="Crous P.W."/>
            <person name="Fauchery L."/>
            <person name="Girlanda M."/>
            <person name="Hayes R."/>
            <person name="Keri Z."/>
            <person name="LaButti K."/>
            <person name="Lipzen A."/>
            <person name="Lombard V."/>
            <person name="Magnuson J."/>
            <person name="Maillard F."/>
            <person name="Morin E."/>
            <person name="Murat C."/>
            <person name="Nolan M."/>
            <person name="Ohm R."/>
            <person name="Pangilinan J."/>
            <person name="Pereira M."/>
            <person name="Perotto S."/>
            <person name="Peter M."/>
            <person name="Riley R."/>
            <person name="Sitrit Y."/>
            <person name="Stielow B."/>
            <person name="Szollosi G."/>
            <person name="Zifcakova L."/>
            <person name="Stursova M."/>
            <person name="Spatafora J.W."/>
            <person name="Tedersoo L."/>
            <person name="Vaario L.-M."/>
            <person name="Yamada A."/>
            <person name="Yan M."/>
            <person name="Wang P."/>
            <person name="Xu J."/>
            <person name="Bruns T."/>
            <person name="Baldrian P."/>
            <person name="Vilgalys R."/>
            <person name="Henrissat B."/>
            <person name="Grigoriev I.V."/>
            <person name="Hibbett D."/>
            <person name="Nagy L.G."/>
            <person name="Martin F.M."/>
        </authorList>
    </citation>
    <scope>NUCLEOTIDE SEQUENCE</scope>
    <source>
        <strain evidence="2">BED1</strain>
    </source>
</reference>
<keyword evidence="3" id="KW-1185">Reference proteome</keyword>
<keyword evidence="1" id="KW-0812">Transmembrane</keyword>
<sequence>MNIMTAPSRGSVSLCAVHRPHPRIIIILSRCYGSRSRKRKTRCRKTEGRCFWCCSAAFSGPCTAVLLILVLMRFVSGAPPRNARAGFTGRGARRSRGRANHTWPVLCSRLFPALPPFQTFGLSHWQPNAAHRALAPIARTEHVVSPFGNTSMTHESFPLDGQRTGGSWATS</sequence>
<gene>
    <name evidence="2" type="ORF">L210DRAFT_580404</name>
</gene>
<dbReference type="Proteomes" id="UP001194468">
    <property type="component" value="Unassembled WGS sequence"/>
</dbReference>
<accession>A0AAD4BQ69</accession>
<proteinExistence type="predicted"/>
<keyword evidence="1" id="KW-1133">Transmembrane helix</keyword>
<keyword evidence="1" id="KW-0472">Membrane</keyword>
<reference evidence="2" key="2">
    <citation type="journal article" date="2020" name="Nat. Commun.">
        <title>Large-scale genome sequencing of mycorrhizal fungi provides insights into the early evolution of symbiotic traits.</title>
        <authorList>
            <person name="Miyauchi S."/>
            <person name="Kiss E."/>
            <person name="Kuo A."/>
            <person name="Drula E."/>
            <person name="Kohler A."/>
            <person name="Sanchez-Garcia M."/>
            <person name="Morin E."/>
            <person name="Andreopoulos B."/>
            <person name="Barry K.W."/>
            <person name="Bonito G."/>
            <person name="Buee M."/>
            <person name="Carver A."/>
            <person name="Chen C."/>
            <person name="Cichocki N."/>
            <person name="Clum A."/>
            <person name="Culley D."/>
            <person name="Crous P.W."/>
            <person name="Fauchery L."/>
            <person name="Girlanda M."/>
            <person name="Hayes R.D."/>
            <person name="Keri Z."/>
            <person name="LaButti K."/>
            <person name="Lipzen A."/>
            <person name="Lombard V."/>
            <person name="Magnuson J."/>
            <person name="Maillard F."/>
            <person name="Murat C."/>
            <person name="Nolan M."/>
            <person name="Ohm R.A."/>
            <person name="Pangilinan J."/>
            <person name="Pereira M.F."/>
            <person name="Perotto S."/>
            <person name="Peter M."/>
            <person name="Pfister S."/>
            <person name="Riley R."/>
            <person name="Sitrit Y."/>
            <person name="Stielow J.B."/>
            <person name="Szollosi G."/>
            <person name="Zifcakova L."/>
            <person name="Stursova M."/>
            <person name="Spatafora J.W."/>
            <person name="Tedersoo L."/>
            <person name="Vaario L.M."/>
            <person name="Yamada A."/>
            <person name="Yan M."/>
            <person name="Wang P."/>
            <person name="Xu J."/>
            <person name="Bruns T."/>
            <person name="Baldrian P."/>
            <person name="Vilgalys R."/>
            <person name="Dunand C."/>
            <person name="Henrissat B."/>
            <person name="Grigoriev I.V."/>
            <person name="Hibbett D."/>
            <person name="Nagy L.G."/>
            <person name="Martin F.M."/>
        </authorList>
    </citation>
    <scope>NUCLEOTIDE SEQUENCE</scope>
    <source>
        <strain evidence="2">BED1</strain>
    </source>
</reference>
<evidence type="ECO:0000313" key="2">
    <source>
        <dbReference type="EMBL" id="KAF8436916.1"/>
    </source>
</evidence>
<dbReference type="AlphaFoldDB" id="A0AAD4BQ69"/>
<dbReference type="EMBL" id="WHUW01000020">
    <property type="protein sequence ID" value="KAF8436916.1"/>
    <property type="molecule type" value="Genomic_DNA"/>
</dbReference>
<evidence type="ECO:0000313" key="3">
    <source>
        <dbReference type="Proteomes" id="UP001194468"/>
    </source>
</evidence>
<feature type="transmembrane region" description="Helical" evidence="1">
    <location>
        <begin position="50"/>
        <end position="72"/>
    </location>
</feature>
<comment type="caution">
    <text evidence="2">The sequence shown here is derived from an EMBL/GenBank/DDBJ whole genome shotgun (WGS) entry which is preliminary data.</text>
</comment>
<protein>
    <submittedName>
        <fullName evidence="2">Uncharacterized protein</fullName>
    </submittedName>
</protein>